<name>A0ABS8HUF7_9FIRM</name>
<proteinExistence type="predicted"/>
<sequence>MMAIEFVRQFPLASGVIFEQPGVADVPEEFGICHGDGSFEYLSSSLIYIV</sequence>
<dbReference type="EMBL" id="JAJHJB010000023">
    <property type="protein sequence ID" value="MCC5466798.1"/>
    <property type="molecule type" value="Genomic_DNA"/>
</dbReference>
<organism evidence="1 2">
    <name type="scientific">Pelosinus baikalensis</name>
    <dbReference type="NCBI Taxonomy" id="2892015"/>
    <lineage>
        <taxon>Bacteria</taxon>
        <taxon>Bacillati</taxon>
        <taxon>Bacillota</taxon>
        <taxon>Negativicutes</taxon>
        <taxon>Selenomonadales</taxon>
        <taxon>Sporomusaceae</taxon>
        <taxon>Pelosinus</taxon>
    </lineage>
</organism>
<keyword evidence="2" id="KW-1185">Reference proteome</keyword>
<protein>
    <submittedName>
        <fullName evidence="1">Uncharacterized protein</fullName>
    </submittedName>
</protein>
<accession>A0ABS8HUF7</accession>
<dbReference type="Proteomes" id="UP001165492">
    <property type="component" value="Unassembled WGS sequence"/>
</dbReference>
<gene>
    <name evidence="1" type="ORF">LMF89_15735</name>
</gene>
<evidence type="ECO:0000313" key="2">
    <source>
        <dbReference type="Proteomes" id="UP001165492"/>
    </source>
</evidence>
<reference evidence="1" key="1">
    <citation type="submission" date="2021-11" db="EMBL/GenBank/DDBJ databases">
        <title>Description of a new species Pelosinus isolated from the bottom sediments of Lake Baikal.</title>
        <authorList>
            <person name="Zakharyuk A."/>
        </authorList>
    </citation>
    <scope>NUCLEOTIDE SEQUENCE</scope>
    <source>
        <strain evidence="1">Bkl1</strain>
    </source>
</reference>
<evidence type="ECO:0000313" key="1">
    <source>
        <dbReference type="EMBL" id="MCC5466798.1"/>
    </source>
</evidence>
<dbReference type="RefSeq" id="WP_229535896.1">
    <property type="nucleotide sequence ID" value="NZ_JAJHJB010000023.1"/>
</dbReference>
<comment type="caution">
    <text evidence="1">The sequence shown here is derived from an EMBL/GenBank/DDBJ whole genome shotgun (WGS) entry which is preliminary data.</text>
</comment>